<evidence type="ECO:0008006" key="3">
    <source>
        <dbReference type="Google" id="ProtNLM"/>
    </source>
</evidence>
<gene>
    <name evidence="1" type="ORF">ACFQ1S_28900</name>
</gene>
<name>A0ABW3MJN1_9PSEU</name>
<feature type="non-terminal residue" evidence="1">
    <location>
        <position position="210"/>
    </location>
</feature>
<reference evidence="2" key="1">
    <citation type="journal article" date="2019" name="Int. J. Syst. Evol. Microbiol.">
        <title>The Global Catalogue of Microorganisms (GCM) 10K type strain sequencing project: providing services to taxonomists for standard genome sequencing and annotation.</title>
        <authorList>
            <consortium name="The Broad Institute Genomics Platform"/>
            <consortium name="The Broad Institute Genome Sequencing Center for Infectious Disease"/>
            <person name="Wu L."/>
            <person name="Ma J."/>
        </authorList>
    </citation>
    <scope>NUCLEOTIDE SEQUENCE [LARGE SCALE GENOMIC DNA]</scope>
    <source>
        <strain evidence="2">JCM 31486</strain>
    </source>
</reference>
<organism evidence="1 2">
    <name type="scientific">Kibdelosporangium lantanae</name>
    <dbReference type="NCBI Taxonomy" id="1497396"/>
    <lineage>
        <taxon>Bacteria</taxon>
        <taxon>Bacillati</taxon>
        <taxon>Actinomycetota</taxon>
        <taxon>Actinomycetes</taxon>
        <taxon>Pseudonocardiales</taxon>
        <taxon>Pseudonocardiaceae</taxon>
        <taxon>Kibdelosporangium</taxon>
    </lineage>
</organism>
<proteinExistence type="predicted"/>
<sequence>MTATLAHLGIEPVPWEEALARSYDLALATSLHRVEDVTAKHRFAAPHGCGYGKKYPGWAWPTGQEPPVYGLDRESLLDSSNEPVFSRVVLPHARDLETLTQQCPEAAHTGLVAGDLALDRLLAGKAFRERYRLDLGVRRQQTLVAVGSTWGGESLLRHFPELPLRLLKELPADHRVVMTMHPAVWFEHGPRHIRAWLRDATEAGLDLIGP</sequence>
<dbReference type="Proteomes" id="UP001597045">
    <property type="component" value="Unassembled WGS sequence"/>
</dbReference>
<comment type="caution">
    <text evidence="1">The sequence shown here is derived from an EMBL/GenBank/DDBJ whole genome shotgun (WGS) entry which is preliminary data.</text>
</comment>
<keyword evidence="2" id="KW-1185">Reference proteome</keyword>
<evidence type="ECO:0000313" key="2">
    <source>
        <dbReference type="Proteomes" id="UP001597045"/>
    </source>
</evidence>
<evidence type="ECO:0000313" key="1">
    <source>
        <dbReference type="EMBL" id="MFD1049270.1"/>
    </source>
</evidence>
<protein>
    <recommendedName>
        <fullName evidence="3">Uracil-DNA glycosylase-like domain-containing protein</fullName>
    </recommendedName>
</protein>
<dbReference type="EMBL" id="JBHTIS010002078">
    <property type="protein sequence ID" value="MFD1049270.1"/>
    <property type="molecule type" value="Genomic_DNA"/>
</dbReference>
<accession>A0ABW3MJN1</accession>